<dbReference type="Pfam" id="PF00072">
    <property type="entry name" value="Response_reg"/>
    <property type="match status" value="1"/>
</dbReference>
<evidence type="ECO:0000256" key="7">
    <source>
        <dbReference type="ARBA" id="ARBA00024867"/>
    </source>
</evidence>
<dbReference type="PANTHER" id="PTHR48111">
    <property type="entry name" value="REGULATOR OF RPOS"/>
    <property type="match status" value="1"/>
</dbReference>
<dbReference type="InterPro" id="IPR039420">
    <property type="entry name" value="WalR-like"/>
</dbReference>
<dbReference type="InterPro" id="IPR011006">
    <property type="entry name" value="CheY-like_superfamily"/>
</dbReference>
<gene>
    <name evidence="12" type="ORF">HNQ80_001073</name>
</gene>
<evidence type="ECO:0000256" key="1">
    <source>
        <dbReference type="ARBA" id="ARBA00018672"/>
    </source>
</evidence>
<feature type="DNA-binding region" description="OmpR/PhoB-type" evidence="9">
    <location>
        <begin position="132"/>
        <end position="233"/>
    </location>
</feature>
<proteinExistence type="predicted"/>
<sequence length="238" mass="27046">MKENSNIKILVVDDELKLVEVVKSYLENEGYTVYEASTGQEALQLAIKINPSLIILDLMLPDIMGEEVCKMLRKKSKVPIIMLTAKVKEEDILRGLGIGADDYITKPFSPRQLVARVIALLRRSGNTKSFDSDIFSFNNDDLVVNHSRHEVKKQGTILSLTPNEYKILFTMIKYPHKAFTREELITVALEGNFDGFDRTIDSHIKNLRQKIETNPKCPVYIVTVHGIGYKFGGEMREN</sequence>
<evidence type="ECO:0000256" key="2">
    <source>
        <dbReference type="ARBA" id="ARBA00022553"/>
    </source>
</evidence>
<dbReference type="PANTHER" id="PTHR48111:SF73">
    <property type="entry name" value="ALKALINE PHOSPHATASE SYNTHESIS TRANSCRIPTIONAL REGULATORY PROTEIN PHOP"/>
    <property type="match status" value="1"/>
</dbReference>
<dbReference type="InterPro" id="IPR016032">
    <property type="entry name" value="Sig_transdc_resp-reg_C-effctor"/>
</dbReference>
<name>A0A841KMF9_9FIRM</name>
<feature type="domain" description="OmpR/PhoB-type" evidence="11">
    <location>
        <begin position="132"/>
        <end position="233"/>
    </location>
</feature>
<accession>A0A841KMF9</accession>
<dbReference type="RefSeq" id="WP_184308879.1">
    <property type="nucleotide sequence ID" value="NZ_JACHEN010000005.1"/>
</dbReference>
<dbReference type="EMBL" id="JACHEN010000005">
    <property type="protein sequence ID" value="MBB6214984.1"/>
    <property type="molecule type" value="Genomic_DNA"/>
</dbReference>
<dbReference type="InterPro" id="IPR001789">
    <property type="entry name" value="Sig_transdc_resp-reg_receiver"/>
</dbReference>
<evidence type="ECO:0000313" key="12">
    <source>
        <dbReference type="EMBL" id="MBB6214984.1"/>
    </source>
</evidence>
<feature type="modified residue" description="4-aspartylphosphate" evidence="8">
    <location>
        <position position="57"/>
    </location>
</feature>
<dbReference type="CDD" id="cd00383">
    <property type="entry name" value="trans_reg_C"/>
    <property type="match status" value="1"/>
</dbReference>
<evidence type="ECO:0000259" key="10">
    <source>
        <dbReference type="PROSITE" id="PS50110"/>
    </source>
</evidence>
<comment type="function">
    <text evidence="7">May play the central regulatory role in sporulation. It may be an element of the effector pathway responsible for the activation of sporulation genes in response to nutritional stress. Spo0A may act in concert with spo0H (a sigma factor) to control the expression of some genes that are critical to the sporulation process.</text>
</comment>
<evidence type="ECO:0000256" key="8">
    <source>
        <dbReference type="PROSITE-ProRule" id="PRU00169"/>
    </source>
</evidence>
<evidence type="ECO:0000256" key="4">
    <source>
        <dbReference type="ARBA" id="ARBA00023015"/>
    </source>
</evidence>
<dbReference type="PROSITE" id="PS50110">
    <property type="entry name" value="RESPONSE_REGULATORY"/>
    <property type="match status" value="1"/>
</dbReference>
<dbReference type="PROSITE" id="PS51755">
    <property type="entry name" value="OMPR_PHOB"/>
    <property type="match status" value="1"/>
</dbReference>
<organism evidence="12 13">
    <name type="scientific">Anaerosolibacter carboniphilus</name>
    <dbReference type="NCBI Taxonomy" id="1417629"/>
    <lineage>
        <taxon>Bacteria</taxon>
        <taxon>Bacillati</taxon>
        <taxon>Bacillota</taxon>
        <taxon>Clostridia</taxon>
        <taxon>Peptostreptococcales</taxon>
        <taxon>Thermotaleaceae</taxon>
        <taxon>Anaerosolibacter</taxon>
    </lineage>
</organism>
<evidence type="ECO:0000256" key="3">
    <source>
        <dbReference type="ARBA" id="ARBA00023012"/>
    </source>
</evidence>
<dbReference type="SMART" id="SM00862">
    <property type="entry name" value="Trans_reg_C"/>
    <property type="match status" value="1"/>
</dbReference>
<evidence type="ECO:0000313" key="13">
    <source>
        <dbReference type="Proteomes" id="UP000579281"/>
    </source>
</evidence>
<dbReference type="SUPFAM" id="SSF52172">
    <property type="entry name" value="CheY-like"/>
    <property type="match status" value="1"/>
</dbReference>
<dbReference type="Gene3D" id="3.40.50.2300">
    <property type="match status" value="1"/>
</dbReference>
<dbReference type="GO" id="GO:0000156">
    <property type="term" value="F:phosphorelay response regulator activity"/>
    <property type="evidence" value="ECO:0007669"/>
    <property type="project" value="TreeGrafter"/>
</dbReference>
<reference evidence="12 13" key="1">
    <citation type="submission" date="2020-08" db="EMBL/GenBank/DDBJ databases">
        <title>Genomic Encyclopedia of Type Strains, Phase IV (KMG-IV): sequencing the most valuable type-strain genomes for metagenomic binning, comparative biology and taxonomic classification.</title>
        <authorList>
            <person name="Goeker M."/>
        </authorList>
    </citation>
    <scope>NUCLEOTIDE SEQUENCE [LARGE SCALE GENOMIC DNA]</scope>
    <source>
        <strain evidence="12 13">DSM 103526</strain>
    </source>
</reference>
<evidence type="ECO:0000259" key="11">
    <source>
        <dbReference type="PROSITE" id="PS51755"/>
    </source>
</evidence>
<keyword evidence="3" id="KW-0902">Two-component regulatory system</keyword>
<dbReference type="GO" id="GO:0005829">
    <property type="term" value="C:cytosol"/>
    <property type="evidence" value="ECO:0007669"/>
    <property type="project" value="TreeGrafter"/>
</dbReference>
<dbReference type="InterPro" id="IPR036388">
    <property type="entry name" value="WH-like_DNA-bd_sf"/>
</dbReference>
<evidence type="ECO:0000256" key="5">
    <source>
        <dbReference type="ARBA" id="ARBA00023125"/>
    </source>
</evidence>
<dbReference type="Gene3D" id="6.10.250.690">
    <property type="match status" value="1"/>
</dbReference>
<dbReference type="GO" id="GO:0032993">
    <property type="term" value="C:protein-DNA complex"/>
    <property type="evidence" value="ECO:0007669"/>
    <property type="project" value="TreeGrafter"/>
</dbReference>
<evidence type="ECO:0000256" key="9">
    <source>
        <dbReference type="PROSITE-ProRule" id="PRU01091"/>
    </source>
</evidence>
<dbReference type="GO" id="GO:0006355">
    <property type="term" value="P:regulation of DNA-templated transcription"/>
    <property type="evidence" value="ECO:0007669"/>
    <property type="project" value="InterPro"/>
</dbReference>
<dbReference type="Proteomes" id="UP000579281">
    <property type="component" value="Unassembled WGS sequence"/>
</dbReference>
<protein>
    <recommendedName>
        <fullName evidence="1">Stage 0 sporulation protein A homolog</fullName>
    </recommendedName>
</protein>
<dbReference type="GO" id="GO:0000976">
    <property type="term" value="F:transcription cis-regulatory region binding"/>
    <property type="evidence" value="ECO:0007669"/>
    <property type="project" value="TreeGrafter"/>
</dbReference>
<keyword evidence="5 9" id="KW-0238">DNA-binding</keyword>
<comment type="caution">
    <text evidence="12">The sequence shown here is derived from an EMBL/GenBank/DDBJ whole genome shotgun (WGS) entry which is preliminary data.</text>
</comment>
<dbReference type="SUPFAM" id="SSF46894">
    <property type="entry name" value="C-terminal effector domain of the bipartite response regulators"/>
    <property type="match status" value="1"/>
</dbReference>
<feature type="domain" description="Response regulatory" evidence="10">
    <location>
        <begin position="8"/>
        <end position="121"/>
    </location>
</feature>
<dbReference type="InterPro" id="IPR001867">
    <property type="entry name" value="OmpR/PhoB-type_DNA-bd"/>
</dbReference>
<dbReference type="SMART" id="SM00448">
    <property type="entry name" value="REC"/>
    <property type="match status" value="1"/>
</dbReference>
<dbReference type="AlphaFoldDB" id="A0A841KMF9"/>
<evidence type="ECO:0000256" key="6">
    <source>
        <dbReference type="ARBA" id="ARBA00023163"/>
    </source>
</evidence>
<keyword evidence="2 8" id="KW-0597">Phosphoprotein</keyword>
<dbReference type="Gene3D" id="1.10.10.10">
    <property type="entry name" value="Winged helix-like DNA-binding domain superfamily/Winged helix DNA-binding domain"/>
    <property type="match status" value="1"/>
</dbReference>
<dbReference type="Pfam" id="PF00486">
    <property type="entry name" value="Trans_reg_C"/>
    <property type="match status" value="1"/>
</dbReference>
<keyword evidence="6" id="KW-0804">Transcription</keyword>
<dbReference type="FunFam" id="3.40.50.2300:FF:000001">
    <property type="entry name" value="DNA-binding response regulator PhoB"/>
    <property type="match status" value="1"/>
</dbReference>
<keyword evidence="4" id="KW-0805">Transcription regulation</keyword>
<keyword evidence="13" id="KW-1185">Reference proteome</keyword>